<evidence type="ECO:0000256" key="6">
    <source>
        <dbReference type="SAM" id="Phobius"/>
    </source>
</evidence>
<dbReference type="EMBL" id="JBHTBF010000001">
    <property type="protein sequence ID" value="MFC7315449.1"/>
    <property type="molecule type" value="Genomic_DNA"/>
</dbReference>
<feature type="transmembrane region" description="Helical" evidence="6">
    <location>
        <begin position="361"/>
        <end position="386"/>
    </location>
</feature>
<keyword evidence="2" id="KW-0813">Transport</keyword>
<dbReference type="InterPro" id="IPR047218">
    <property type="entry name" value="YocR/YhdH-like"/>
</dbReference>
<dbReference type="GeneID" id="79314414"/>
<feature type="transmembrane region" description="Helical" evidence="6">
    <location>
        <begin position="300"/>
        <end position="324"/>
    </location>
</feature>
<feature type="transmembrane region" description="Helical" evidence="6">
    <location>
        <begin position="248"/>
        <end position="270"/>
    </location>
</feature>
<feature type="transmembrane region" description="Helical" evidence="6">
    <location>
        <begin position="139"/>
        <end position="157"/>
    </location>
</feature>
<dbReference type="RefSeq" id="WP_276304848.1">
    <property type="nucleotide sequence ID" value="NZ_CP119992.1"/>
</dbReference>
<evidence type="ECO:0000256" key="1">
    <source>
        <dbReference type="ARBA" id="ARBA00004141"/>
    </source>
</evidence>
<feature type="transmembrane region" description="Helical" evidence="6">
    <location>
        <begin position="40"/>
        <end position="64"/>
    </location>
</feature>
<keyword evidence="4 6" id="KW-1133">Transmembrane helix</keyword>
<keyword evidence="8" id="KW-1185">Reference proteome</keyword>
<reference evidence="7 8" key="1">
    <citation type="journal article" date="2019" name="Int. J. Syst. Evol. Microbiol.">
        <title>The Global Catalogue of Microorganisms (GCM) 10K type strain sequencing project: providing services to taxonomists for standard genome sequencing and annotation.</title>
        <authorList>
            <consortium name="The Broad Institute Genomics Platform"/>
            <consortium name="The Broad Institute Genome Sequencing Center for Infectious Disease"/>
            <person name="Wu L."/>
            <person name="Ma J."/>
        </authorList>
    </citation>
    <scope>NUCLEOTIDE SEQUENCE [LARGE SCALE GENOMIC DNA]</scope>
    <source>
        <strain evidence="7 8">PSR21</strain>
    </source>
</reference>
<dbReference type="Pfam" id="PF00209">
    <property type="entry name" value="SNF"/>
    <property type="match status" value="2"/>
</dbReference>
<name>A0ABD6A4A8_9EURY</name>
<feature type="transmembrane region" description="Helical" evidence="6">
    <location>
        <begin position="407"/>
        <end position="429"/>
    </location>
</feature>
<dbReference type="PANTHER" id="PTHR42948">
    <property type="entry name" value="TRANSPORTER"/>
    <property type="match status" value="1"/>
</dbReference>
<comment type="subcellular location">
    <subcellularLocation>
        <location evidence="1">Membrane</location>
        <topology evidence="1">Multi-pass membrane protein</topology>
    </subcellularLocation>
</comment>
<dbReference type="CDD" id="cd10336">
    <property type="entry name" value="SLC6sbd_Tyt1-Like"/>
    <property type="match status" value="1"/>
</dbReference>
<dbReference type="AlphaFoldDB" id="A0ABD6A4A8"/>
<dbReference type="NCBIfam" id="NF037979">
    <property type="entry name" value="Na_transp"/>
    <property type="match status" value="1"/>
</dbReference>
<accession>A0ABD6A4A8</accession>
<evidence type="ECO:0000256" key="3">
    <source>
        <dbReference type="ARBA" id="ARBA00022692"/>
    </source>
</evidence>
<dbReference type="Proteomes" id="UP001596547">
    <property type="component" value="Unassembled WGS sequence"/>
</dbReference>
<evidence type="ECO:0000256" key="5">
    <source>
        <dbReference type="ARBA" id="ARBA00023136"/>
    </source>
</evidence>
<feature type="transmembrane region" description="Helical" evidence="6">
    <location>
        <begin position="7"/>
        <end position="28"/>
    </location>
</feature>
<feature type="transmembrane region" description="Helical" evidence="6">
    <location>
        <begin position="169"/>
        <end position="188"/>
    </location>
</feature>
<dbReference type="PANTHER" id="PTHR42948:SF1">
    <property type="entry name" value="TRANSPORTER"/>
    <property type="match status" value="1"/>
</dbReference>
<dbReference type="PRINTS" id="PR00176">
    <property type="entry name" value="NANEUSMPORT"/>
</dbReference>
<feature type="transmembrane region" description="Helical" evidence="6">
    <location>
        <begin position="208"/>
        <end position="236"/>
    </location>
</feature>
<proteinExistence type="predicted"/>
<keyword evidence="5 6" id="KW-0472">Membrane</keyword>
<feature type="transmembrane region" description="Helical" evidence="6">
    <location>
        <begin position="336"/>
        <end position="355"/>
    </location>
</feature>
<feature type="transmembrane region" description="Helical" evidence="6">
    <location>
        <begin position="84"/>
        <end position="110"/>
    </location>
</feature>
<protein>
    <submittedName>
        <fullName evidence="7">Sodium-dependent transporter</fullName>
    </submittedName>
</protein>
<comment type="caution">
    <text evidence="7">The sequence shown here is derived from an EMBL/GenBank/DDBJ whole genome shotgun (WGS) entry which is preliminary data.</text>
</comment>
<evidence type="ECO:0000313" key="7">
    <source>
        <dbReference type="EMBL" id="MFC7315449.1"/>
    </source>
</evidence>
<dbReference type="GO" id="GO:0016020">
    <property type="term" value="C:membrane"/>
    <property type="evidence" value="ECO:0007669"/>
    <property type="project" value="UniProtKB-SubCell"/>
</dbReference>
<dbReference type="SUPFAM" id="SSF161070">
    <property type="entry name" value="SNF-like"/>
    <property type="match status" value="1"/>
</dbReference>
<evidence type="ECO:0000256" key="4">
    <source>
        <dbReference type="ARBA" id="ARBA00022989"/>
    </source>
</evidence>
<gene>
    <name evidence="7" type="ORF">ACFQPE_01385</name>
</gene>
<sequence>MVERETWATRLGFILAAIGSAVGLGNIWRFPFQTASSGGSAFLAVYLLAVVVIGIPTILAEFVIGRRSHLDAINAFRRLGRPKWWFVGAIGVVGSFWTLSYYSVVGGWVIRYVVGSLNGNALTAPGDYFGAVSAGPEAVAFHAAFMLVTVVIVAFGIERGIELATKFMVPSIVVLLLGLAVFAATLPGSGQGYEFLLAFDASAIADNAAQVIPAAVGQALFSLSLGFSVMITYASYIGKDDNLVTDGLTIAVANTFVGVLAGLVVLPLLATQTGDPGSGGPGAVFVAIPTALANLPAGRAIGVVFFLVVLIAALSSSISLLEAVTSYIVDRGYSRMPTAAGLGGIVFLLGVPSAWDTAWLGWFDGISVSLFLPIAVLLVVLFVGWVMGRDAADELRQGMSTEGIAPVWLWALRTFVLVAVVGVVALNLYDLFTVSSPDDAVYILPPPFR</sequence>
<dbReference type="InterPro" id="IPR000175">
    <property type="entry name" value="Na/ntran_symport"/>
</dbReference>
<evidence type="ECO:0000256" key="2">
    <source>
        <dbReference type="ARBA" id="ARBA00022448"/>
    </source>
</evidence>
<dbReference type="InterPro" id="IPR037272">
    <property type="entry name" value="SNS_sf"/>
</dbReference>
<evidence type="ECO:0000313" key="8">
    <source>
        <dbReference type="Proteomes" id="UP001596547"/>
    </source>
</evidence>
<dbReference type="PROSITE" id="PS50267">
    <property type="entry name" value="NA_NEUROTRAN_SYMP_3"/>
    <property type="match status" value="1"/>
</dbReference>
<organism evidence="7 8">
    <name type="scientific">Halomarina halobia</name>
    <dbReference type="NCBI Taxonomy" id="3033386"/>
    <lineage>
        <taxon>Archaea</taxon>
        <taxon>Methanobacteriati</taxon>
        <taxon>Methanobacteriota</taxon>
        <taxon>Stenosarchaea group</taxon>
        <taxon>Halobacteria</taxon>
        <taxon>Halobacteriales</taxon>
        <taxon>Natronomonadaceae</taxon>
        <taxon>Halomarina</taxon>
    </lineage>
</organism>
<keyword evidence="3 6" id="KW-0812">Transmembrane</keyword>